<evidence type="ECO:0000256" key="6">
    <source>
        <dbReference type="SAM" id="MobiDB-lite"/>
    </source>
</evidence>
<reference evidence="9" key="1">
    <citation type="submission" date="2021-01" db="EMBL/GenBank/DDBJ databases">
        <authorList>
            <person name="Corre E."/>
            <person name="Pelletier E."/>
            <person name="Niang G."/>
            <person name="Scheremetjew M."/>
            <person name="Finn R."/>
            <person name="Kale V."/>
            <person name="Holt S."/>
            <person name="Cochrane G."/>
            <person name="Meng A."/>
            <person name="Brown T."/>
            <person name="Cohen L."/>
        </authorList>
    </citation>
    <scope>NUCLEOTIDE SEQUENCE</scope>
    <source>
        <strain evidence="9">RCC1871</strain>
    </source>
</reference>
<dbReference type="Gene3D" id="1.20.1250.20">
    <property type="entry name" value="MFS general substrate transporter like domains"/>
    <property type="match status" value="1"/>
</dbReference>
<evidence type="ECO:0000256" key="3">
    <source>
        <dbReference type="ARBA" id="ARBA00022692"/>
    </source>
</evidence>
<feature type="transmembrane region" description="Helical" evidence="7">
    <location>
        <begin position="208"/>
        <end position="230"/>
    </location>
</feature>
<gene>
    <name evidence="9" type="ORF">CROS1456_LOCUS3874</name>
</gene>
<keyword evidence="5 7" id="KW-0472">Membrane</keyword>
<feature type="transmembrane region" description="Helical" evidence="7">
    <location>
        <begin position="333"/>
        <end position="350"/>
    </location>
</feature>
<keyword evidence="4 7" id="KW-1133">Transmembrane helix</keyword>
<feature type="transmembrane region" description="Helical" evidence="7">
    <location>
        <begin position="400"/>
        <end position="418"/>
    </location>
</feature>
<proteinExistence type="predicted"/>
<dbReference type="AlphaFoldDB" id="A0A7S3FNT8"/>
<feature type="transmembrane region" description="Helical" evidence="7">
    <location>
        <begin position="172"/>
        <end position="196"/>
    </location>
</feature>
<evidence type="ECO:0000256" key="2">
    <source>
        <dbReference type="ARBA" id="ARBA00022448"/>
    </source>
</evidence>
<evidence type="ECO:0000313" key="9">
    <source>
        <dbReference type="EMBL" id="CAE0190784.1"/>
    </source>
</evidence>
<evidence type="ECO:0000256" key="5">
    <source>
        <dbReference type="ARBA" id="ARBA00023136"/>
    </source>
</evidence>
<protein>
    <recommendedName>
        <fullName evidence="8">Major facilitator superfamily (MFS) profile domain-containing protein</fullName>
    </recommendedName>
</protein>
<dbReference type="Pfam" id="PF00083">
    <property type="entry name" value="Sugar_tr"/>
    <property type="match status" value="1"/>
</dbReference>
<dbReference type="CDD" id="cd17316">
    <property type="entry name" value="MFS_SV2_like"/>
    <property type="match status" value="1"/>
</dbReference>
<organism evidence="9">
    <name type="scientific">Chloropicon roscoffensis</name>
    <dbReference type="NCBI Taxonomy" id="1461544"/>
    <lineage>
        <taxon>Eukaryota</taxon>
        <taxon>Viridiplantae</taxon>
        <taxon>Chlorophyta</taxon>
        <taxon>Chloropicophyceae</taxon>
        <taxon>Chloropicales</taxon>
        <taxon>Chloropicaceae</taxon>
        <taxon>Chloropicon</taxon>
    </lineage>
</organism>
<feature type="compositionally biased region" description="Basic and acidic residues" evidence="6">
    <location>
        <begin position="1"/>
        <end position="11"/>
    </location>
</feature>
<dbReference type="InterPro" id="IPR036259">
    <property type="entry name" value="MFS_trans_sf"/>
</dbReference>
<dbReference type="PANTHER" id="PTHR23511">
    <property type="entry name" value="SYNAPTIC VESICLE GLYCOPROTEIN 2"/>
    <property type="match status" value="1"/>
</dbReference>
<evidence type="ECO:0000256" key="7">
    <source>
        <dbReference type="SAM" id="Phobius"/>
    </source>
</evidence>
<feature type="transmembrane region" description="Helical" evidence="7">
    <location>
        <begin position="147"/>
        <end position="166"/>
    </location>
</feature>
<feature type="transmembrane region" description="Helical" evidence="7">
    <location>
        <begin position="489"/>
        <end position="508"/>
    </location>
</feature>
<sequence>MVSRRMSESRNEFTGLVEETEESHNDTTTLLSGSVTSSSGKYTVGRRRSLEEEGGLGGDDNDGEYTFDEAVEHMGFGKFHWKLLILCGVGYFAEITELVIVGFVAPAIEKDMGLSSVEYGLLGSSSFIGMAAGAIFWGYISDRFGRLVSFSLTVWMTFIGGFLSAFSPNYPILFILRFLAAFGIGGMLPVDYTIFLEFLPTLKRGSHIVLVDAVGVIPALFVSAIVAYCFSGNDDIRWRWVLGIVSIPVGVMAVLRRHVPESPRYYLAINEVDKAQKILEEVAAANGVSLPPGRLAPLRRPAGDAADGGGGGSHGNISLLFKGDTLKATTPRLWLLWFLTQFSSAGMVFALPKIFDETFSVSKKRIALDLLWGVFGLVPGLAIAYFVVERSRKYSLAGYYVAAGASVFMFMLATVGFLRNEFLAVLMSVALRGAMEGCFAILNCTSVEAYPTPVRASGLGNAQIFDHIAGAISPLFFSIFNDNTKLRPIAMTLYAVAYLLAFLPAVTLPKDYVGQAIKD</sequence>
<feature type="compositionally biased region" description="Low complexity" evidence="6">
    <location>
        <begin position="27"/>
        <end position="43"/>
    </location>
</feature>
<keyword evidence="2" id="KW-0813">Transport</keyword>
<feature type="transmembrane region" description="Helical" evidence="7">
    <location>
        <begin position="83"/>
        <end position="108"/>
    </location>
</feature>
<dbReference type="InterPro" id="IPR005828">
    <property type="entry name" value="MFS_sugar_transport-like"/>
</dbReference>
<dbReference type="PANTHER" id="PTHR23511:SF5">
    <property type="entry name" value="MAJOR FACILITATOR-TYPE TRANSPORTER HXNZ-RELATED"/>
    <property type="match status" value="1"/>
</dbReference>
<comment type="subcellular location">
    <subcellularLocation>
        <location evidence="1">Membrane</location>
        <topology evidence="1">Multi-pass membrane protein</topology>
    </subcellularLocation>
</comment>
<feature type="transmembrane region" description="Helical" evidence="7">
    <location>
        <begin position="120"/>
        <end position="140"/>
    </location>
</feature>
<evidence type="ECO:0000256" key="4">
    <source>
        <dbReference type="ARBA" id="ARBA00022989"/>
    </source>
</evidence>
<dbReference type="InterPro" id="IPR020846">
    <property type="entry name" value="MFS_dom"/>
</dbReference>
<feature type="region of interest" description="Disordered" evidence="6">
    <location>
        <begin position="1"/>
        <end position="62"/>
    </location>
</feature>
<dbReference type="PROSITE" id="PS50850">
    <property type="entry name" value="MFS"/>
    <property type="match status" value="1"/>
</dbReference>
<keyword evidence="3 7" id="KW-0812">Transmembrane</keyword>
<dbReference type="EMBL" id="HBHZ01004991">
    <property type="protein sequence ID" value="CAE0190784.1"/>
    <property type="molecule type" value="Transcribed_RNA"/>
</dbReference>
<dbReference type="GO" id="GO:0022857">
    <property type="term" value="F:transmembrane transporter activity"/>
    <property type="evidence" value="ECO:0007669"/>
    <property type="project" value="InterPro"/>
</dbReference>
<feature type="domain" description="Major facilitator superfamily (MFS) profile" evidence="8">
    <location>
        <begin position="83"/>
        <end position="513"/>
    </location>
</feature>
<feature type="transmembrane region" description="Helical" evidence="7">
    <location>
        <begin position="236"/>
        <end position="255"/>
    </location>
</feature>
<dbReference type="SUPFAM" id="SSF103473">
    <property type="entry name" value="MFS general substrate transporter"/>
    <property type="match status" value="1"/>
</dbReference>
<accession>A0A7S3FNT8</accession>
<evidence type="ECO:0000259" key="8">
    <source>
        <dbReference type="PROSITE" id="PS50850"/>
    </source>
</evidence>
<name>A0A7S3FNT8_9CHLO</name>
<evidence type="ECO:0000256" key="1">
    <source>
        <dbReference type="ARBA" id="ARBA00004141"/>
    </source>
</evidence>
<dbReference type="GO" id="GO:0016020">
    <property type="term" value="C:membrane"/>
    <property type="evidence" value="ECO:0007669"/>
    <property type="project" value="UniProtKB-SubCell"/>
</dbReference>
<feature type="transmembrane region" description="Helical" evidence="7">
    <location>
        <begin position="370"/>
        <end position="388"/>
    </location>
</feature>